<protein>
    <submittedName>
        <fullName evidence="2">Uncharacterized protein</fullName>
    </submittedName>
</protein>
<feature type="region of interest" description="Disordered" evidence="1">
    <location>
        <begin position="77"/>
        <end position="121"/>
    </location>
</feature>
<accession>A0AAV0GBJ6</accession>
<evidence type="ECO:0000256" key="1">
    <source>
        <dbReference type="SAM" id="MobiDB-lite"/>
    </source>
</evidence>
<sequence length="121" mass="14066">MCFTDKNKTLYKHGEYKSGYSSCHSNVIFTLSTPPFTTLPLFIFHLLPLNYHNSNSPIIPHQWPHLLSPSQQEDFQLPLPVQLLNRRQRRPRGENPPKPGGNRNSEEDSHFRRAEPTETDE</sequence>
<evidence type="ECO:0000313" key="3">
    <source>
        <dbReference type="Proteomes" id="UP001152523"/>
    </source>
</evidence>
<name>A0AAV0GBJ6_9ASTE</name>
<feature type="compositionally biased region" description="Basic and acidic residues" evidence="1">
    <location>
        <begin position="104"/>
        <end position="121"/>
    </location>
</feature>
<comment type="caution">
    <text evidence="2">The sequence shown here is derived from an EMBL/GenBank/DDBJ whole genome shotgun (WGS) entry which is preliminary data.</text>
</comment>
<reference evidence="2" key="1">
    <citation type="submission" date="2022-07" db="EMBL/GenBank/DDBJ databases">
        <authorList>
            <person name="Macas J."/>
            <person name="Novak P."/>
            <person name="Neumann P."/>
        </authorList>
    </citation>
    <scope>NUCLEOTIDE SEQUENCE</scope>
</reference>
<gene>
    <name evidence="2" type="ORF">CEPIT_LOCUS42029</name>
</gene>
<evidence type="ECO:0000313" key="2">
    <source>
        <dbReference type="EMBL" id="CAH9145196.1"/>
    </source>
</evidence>
<organism evidence="2 3">
    <name type="scientific">Cuscuta epithymum</name>
    <dbReference type="NCBI Taxonomy" id="186058"/>
    <lineage>
        <taxon>Eukaryota</taxon>
        <taxon>Viridiplantae</taxon>
        <taxon>Streptophyta</taxon>
        <taxon>Embryophyta</taxon>
        <taxon>Tracheophyta</taxon>
        <taxon>Spermatophyta</taxon>
        <taxon>Magnoliopsida</taxon>
        <taxon>eudicotyledons</taxon>
        <taxon>Gunneridae</taxon>
        <taxon>Pentapetalae</taxon>
        <taxon>asterids</taxon>
        <taxon>lamiids</taxon>
        <taxon>Solanales</taxon>
        <taxon>Convolvulaceae</taxon>
        <taxon>Cuscuteae</taxon>
        <taxon>Cuscuta</taxon>
        <taxon>Cuscuta subgen. Cuscuta</taxon>
    </lineage>
</organism>
<dbReference type="EMBL" id="CAMAPF010001073">
    <property type="protein sequence ID" value="CAH9145196.1"/>
    <property type="molecule type" value="Genomic_DNA"/>
</dbReference>
<proteinExistence type="predicted"/>
<dbReference type="AlphaFoldDB" id="A0AAV0GBJ6"/>
<dbReference type="Proteomes" id="UP001152523">
    <property type="component" value="Unassembled WGS sequence"/>
</dbReference>
<keyword evidence="3" id="KW-1185">Reference proteome</keyword>